<proteinExistence type="predicted"/>
<sequence>RAKPREETPSYFGSRERELFVRGICISEHG</sequence>
<comment type="caution">
    <text evidence="1">The sequence shown here is derived from an EMBL/GenBank/DDBJ whole genome shotgun (WGS) entry which is preliminary data.</text>
</comment>
<accession>A0A454CUX6</accession>
<evidence type="ECO:0000313" key="1">
    <source>
        <dbReference type="EMBL" id="EKM30162.1"/>
    </source>
</evidence>
<evidence type="ECO:0000313" key="2">
    <source>
        <dbReference type="Proteomes" id="UP000008367"/>
    </source>
</evidence>
<dbReference type="EMBL" id="AJSR01001761">
    <property type="protein sequence ID" value="EKM30162.1"/>
    <property type="molecule type" value="Genomic_DNA"/>
</dbReference>
<name>A0A454CUX6_VIBHA</name>
<protein>
    <submittedName>
        <fullName evidence="1">Uncharacterized protein</fullName>
    </submittedName>
</protein>
<gene>
    <name evidence="1" type="ORF">VCHENC02_4090B</name>
</gene>
<dbReference type="AlphaFoldDB" id="A0A454CUX6"/>
<dbReference type="Proteomes" id="UP000008367">
    <property type="component" value="Unassembled WGS sequence"/>
</dbReference>
<organism evidence="1 2">
    <name type="scientific">Vibrio harveyi</name>
    <name type="common">Beneckea harveyi</name>
    <dbReference type="NCBI Taxonomy" id="669"/>
    <lineage>
        <taxon>Bacteria</taxon>
        <taxon>Pseudomonadati</taxon>
        <taxon>Pseudomonadota</taxon>
        <taxon>Gammaproteobacteria</taxon>
        <taxon>Vibrionales</taxon>
        <taxon>Vibrionaceae</taxon>
        <taxon>Vibrio</taxon>
    </lineage>
</organism>
<feature type="non-terminal residue" evidence="1">
    <location>
        <position position="1"/>
    </location>
</feature>
<reference evidence="1 2" key="1">
    <citation type="submission" date="2012-10" db="EMBL/GenBank/DDBJ databases">
        <title>Genome sequence of Vibrio Cholerae HENC-02.</title>
        <authorList>
            <person name="Eppinger M."/>
            <person name="Hasan N.A."/>
            <person name="Sengamalay N."/>
            <person name="Hine E."/>
            <person name="Su Q."/>
            <person name="Daugherty S.C."/>
            <person name="Young S."/>
            <person name="Sadzewicz L."/>
            <person name="Tallon L."/>
            <person name="Cebula T.A."/>
            <person name="Ravel J."/>
            <person name="Colwell R.R."/>
        </authorList>
    </citation>
    <scope>NUCLEOTIDE SEQUENCE [LARGE SCALE GENOMIC DNA]</scope>
    <source>
        <strain evidence="1 2">HENC-02</strain>
    </source>
</reference>